<dbReference type="AlphaFoldDB" id="A0A4U2PX54"/>
<reference evidence="1 2" key="1">
    <citation type="submission" date="2018-01" db="EMBL/GenBank/DDBJ databases">
        <title>Bacillales members from the olive rhizosphere are effective biological control agents against Verticillium dahliae.</title>
        <authorList>
            <person name="Gomez-Lama C."/>
            <person name="Legarda G."/>
            <person name="Ruano-Rosa D."/>
            <person name="Pizarro-Tobias P."/>
            <person name="Valverde-Corredor A."/>
            <person name="Niqui J.L."/>
            <person name="Trivino J.C."/>
            <person name="Roca A."/>
            <person name="Mercado-Blanco J."/>
        </authorList>
    </citation>
    <scope>NUCLEOTIDE SEQUENCE [LARGE SCALE GENOMIC DNA]</scope>
    <source>
        <strain evidence="1 2">PIC167</strain>
    </source>
</reference>
<comment type="caution">
    <text evidence="1">The sequence shown here is derived from an EMBL/GenBank/DDBJ whole genome shotgun (WGS) entry which is preliminary data.</text>
</comment>
<name>A0A4U2PX54_9BACL</name>
<dbReference type="Proteomes" id="UP000308114">
    <property type="component" value="Unassembled WGS sequence"/>
</dbReference>
<evidence type="ECO:0000313" key="1">
    <source>
        <dbReference type="EMBL" id="TKH44195.1"/>
    </source>
</evidence>
<dbReference type="EMBL" id="PNXQ01000012">
    <property type="protein sequence ID" value="TKH44195.1"/>
    <property type="molecule type" value="Genomic_DNA"/>
</dbReference>
<proteinExistence type="predicted"/>
<evidence type="ECO:0000313" key="2">
    <source>
        <dbReference type="Proteomes" id="UP000308114"/>
    </source>
</evidence>
<accession>A0A4U2PX54</accession>
<sequence>MAKLFAKCSVPNKEQKNFENNFEDKISPILLDAHRLRMDRLLDRVEELAIGIMEALCKINVGQPEYCRSIRHS</sequence>
<gene>
    <name evidence="1" type="ORF">C1I60_12750</name>
</gene>
<protein>
    <submittedName>
        <fullName evidence="1">Uncharacterized protein</fullName>
    </submittedName>
</protein>
<organism evidence="1 2">
    <name type="scientific">Paenibacillus terrae</name>
    <dbReference type="NCBI Taxonomy" id="159743"/>
    <lineage>
        <taxon>Bacteria</taxon>
        <taxon>Bacillati</taxon>
        <taxon>Bacillota</taxon>
        <taxon>Bacilli</taxon>
        <taxon>Bacillales</taxon>
        <taxon>Paenibacillaceae</taxon>
        <taxon>Paenibacillus</taxon>
    </lineage>
</organism>